<evidence type="ECO:0000313" key="2">
    <source>
        <dbReference type="Proteomes" id="UP000295678"/>
    </source>
</evidence>
<dbReference type="OrthoDB" id="8456004at2"/>
<organism evidence="1 2">
    <name type="scientific">Tepidamorphus gemmatus</name>
    <dbReference type="NCBI Taxonomy" id="747076"/>
    <lineage>
        <taxon>Bacteria</taxon>
        <taxon>Pseudomonadati</taxon>
        <taxon>Pseudomonadota</taxon>
        <taxon>Alphaproteobacteria</taxon>
        <taxon>Hyphomicrobiales</taxon>
        <taxon>Tepidamorphaceae</taxon>
        <taxon>Tepidamorphus</taxon>
    </lineage>
</organism>
<dbReference type="AlphaFoldDB" id="A0A4R3M205"/>
<dbReference type="Proteomes" id="UP000295678">
    <property type="component" value="Unassembled WGS sequence"/>
</dbReference>
<reference evidence="1 2" key="1">
    <citation type="submission" date="2019-03" db="EMBL/GenBank/DDBJ databases">
        <title>Genomic Encyclopedia of Type Strains, Phase IV (KMG-IV): sequencing the most valuable type-strain genomes for metagenomic binning, comparative biology and taxonomic classification.</title>
        <authorList>
            <person name="Goeker M."/>
        </authorList>
    </citation>
    <scope>NUCLEOTIDE SEQUENCE [LARGE SCALE GENOMIC DNA]</scope>
    <source>
        <strain evidence="1 2">DSM 19345</strain>
    </source>
</reference>
<comment type="caution">
    <text evidence="1">The sequence shown here is derived from an EMBL/GenBank/DDBJ whole genome shotgun (WGS) entry which is preliminary data.</text>
</comment>
<sequence>MAFDTATAARLITDEVAAAAAAAPDGVAMAASAKASDFCSLWKAAKPILETVSGFIGLIPGVGATAGAVLKGLIKVGDMIYEAQCT</sequence>
<dbReference type="EMBL" id="SMAK01000010">
    <property type="protein sequence ID" value="TCT07171.1"/>
    <property type="molecule type" value="Genomic_DNA"/>
</dbReference>
<protein>
    <submittedName>
        <fullName evidence="1">Uncharacterized protein</fullName>
    </submittedName>
</protein>
<proteinExistence type="predicted"/>
<accession>A0A4R3M205</accession>
<gene>
    <name evidence="1" type="ORF">EDC22_11018</name>
</gene>
<dbReference type="RefSeq" id="WP_132807392.1">
    <property type="nucleotide sequence ID" value="NZ_SMAK01000010.1"/>
</dbReference>
<name>A0A4R3M205_9HYPH</name>
<evidence type="ECO:0000313" key="1">
    <source>
        <dbReference type="EMBL" id="TCT07171.1"/>
    </source>
</evidence>
<keyword evidence="2" id="KW-1185">Reference proteome</keyword>